<dbReference type="Proteomes" id="UP000069272">
    <property type="component" value="Chromosome 2R"/>
</dbReference>
<feature type="compositionally biased region" description="Acidic residues" evidence="1">
    <location>
        <begin position="407"/>
        <end position="424"/>
    </location>
</feature>
<reference evidence="2 3" key="1">
    <citation type="journal article" date="2017" name="G3 (Bethesda)">
        <title>The Physical Genome Mapping of Anopheles albimanus Corrected Scaffold Misassemblies and Identified Interarm Rearrangements in Genus Anopheles.</title>
        <authorList>
            <person name="Artemov G.N."/>
            <person name="Peery A.N."/>
            <person name="Jiang X."/>
            <person name="Tu Z."/>
            <person name="Stegniy V.N."/>
            <person name="Sharakhova M.V."/>
            <person name="Sharakhov I.V."/>
        </authorList>
    </citation>
    <scope>NUCLEOTIDE SEQUENCE [LARGE SCALE GENOMIC DNA]</scope>
    <source>
        <strain evidence="2 3">ALBI9_A</strain>
    </source>
</reference>
<dbReference type="AlphaFoldDB" id="A0A182FS56"/>
<feature type="compositionally biased region" description="Low complexity" evidence="1">
    <location>
        <begin position="1"/>
        <end position="21"/>
    </location>
</feature>
<feature type="region of interest" description="Disordered" evidence="1">
    <location>
        <begin position="276"/>
        <end position="336"/>
    </location>
</feature>
<organism evidence="2 3">
    <name type="scientific">Anopheles albimanus</name>
    <name type="common">New world malaria mosquito</name>
    <dbReference type="NCBI Taxonomy" id="7167"/>
    <lineage>
        <taxon>Eukaryota</taxon>
        <taxon>Metazoa</taxon>
        <taxon>Ecdysozoa</taxon>
        <taxon>Arthropoda</taxon>
        <taxon>Hexapoda</taxon>
        <taxon>Insecta</taxon>
        <taxon>Pterygota</taxon>
        <taxon>Neoptera</taxon>
        <taxon>Endopterygota</taxon>
        <taxon>Diptera</taxon>
        <taxon>Nematocera</taxon>
        <taxon>Culicoidea</taxon>
        <taxon>Culicidae</taxon>
        <taxon>Anophelinae</taxon>
        <taxon>Anopheles</taxon>
    </lineage>
</organism>
<name>A0A182FS56_ANOAL</name>
<protein>
    <submittedName>
        <fullName evidence="2">Uncharacterized protein</fullName>
    </submittedName>
</protein>
<evidence type="ECO:0000313" key="2">
    <source>
        <dbReference type="EnsemblMetazoa" id="AALB009382-PA"/>
    </source>
</evidence>
<feature type="region of interest" description="Disordered" evidence="1">
    <location>
        <begin position="407"/>
        <end position="448"/>
    </location>
</feature>
<evidence type="ECO:0000313" key="3">
    <source>
        <dbReference type="Proteomes" id="UP000069272"/>
    </source>
</evidence>
<keyword evidence="3" id="KW-1185">Reference proteome</keyword>
<feature type="region of interest" description="Disordered" evidence="1">
    <location>
        <begin position="76"/>
        <end position="158"/>
    </location>
</feature>
<feature type="compositionally biased region" description="Low complexity" evidence="1">
    <location>
        <begin position="325"/>
        <end position="336"/>
    </location>
</feature>
<accession>A0A182FS56</accession>
<proteinExistence type="predicted"/>
<dbReference type="RefSeq" id="XP_035795149.1">
    <property type="nucleotide sequence ID" value="XM_035939256.1"/>
</dbReference>
<feature type="compositionally biased region" description="Low complexity" evidence="1">
    <location>
        <begin position="103"/>
        <end position="118"/>
    </location>
</feature>
<feature type="compositionally biased region" description="Low complexity" evidence="1">
    <location>
        <begin position="84"/>
        <end position="96"/>
    </location>
</feature>
<feature type="region of interest" description="Disordered" evidence="1">
    <location>
        <begin position="200"/>
        <end position="235"/>
    </location>
</feature>
<sequence>MTEELQTQPQPQPQATMQPQPKARLGPQDYRNSELVTKFMAANPPYLYSPAVGPHNFFFSEMLRSLVANKRNESLRNASEQLHHQQQQQQQQQQQHQQHHQAHAQAQHVQSHLALQAASTRRPRKRSWSQHRYYPEVTHKDGKDGDDRPATHPEKPLELTNKLAVFNGRNITTMPGGGSVGTKLFPDEPQAACFKTPTYHERKQGELKPAPATVPEKPTINNSNLLPEPSAGSMPPSDLILPPPPPVWYPPLYPPYGIDPLHFFIDLRVSGHIYDRKKESNSPGSGGSEGSTLSVKSEHSKLIATGGDRQGSAFSVPKPRDTAQTVPGTPGTEVGTVSSAINLATPLDEGGPMADGNEGERTVDGHQAPVGFGGDTKNAHYVLHNLPRIYGDLNGNHKMADGRCLVEDDETNGNLSDEQEQDAEPDSKSIGSIEDATDEENKYRDVDLNVISDEESIAVDEN</sequence>
<dbReference type="VEuPathDB" id="VectorBase:AALB009382"/>
<feature type="region of interest" description="Disordered" evidence="1">
    <location>
        <begin position="1"/>
        <end position="31"/>
    </location>
</feature>
<dbReference type="EnsemblMetazoa" id="AALB009382-RA">
    <property type="protein sequence ID" value="AALB009382-PA"/>
    <property type="gene ID" value="AALB009382"/>
</dbReference>
<dbReference type="VEuPathDB" id="VectorBase:AALB20_028390"/>
<feature type="compositionally biased region" description="Basic and acidic residues" evidence="1">
    <location>
        <begin position="133"/>
        <end position="157"/>
    </location>
</feature>
<dbReference type="KEGG" id="aali:118468463"/>
<dbReference type="OrthoDB" id="7669009at2759"/>
<evidence type="ECO:0000256" key="1">
    <source>
        <dbReference type="SAM" id="MobiDB-lite"/>
    </source>
</evidence>
<dbReference type="GeneID" id="118468463"/>
<reference evidence="2" key="2">
    <citation type="submission" date="2022-08" db="UniProtKB">
        <authorList>
            <consortium name="EnsemblMetazoa"/>
        </authorList>
    </citation>
    <scope>IDENTIFICATION</scope>
    <source>
        <strain evidence="2">STECLA/ALBI9_A</strain>
    </source>
</reference>